<dbReference type="Proteomes" id="UP000297245">
    <property type="component" value="Unassembled WGS sequence"/>
</dbReference>
<dbReference type="EMBL" id="ML179043">
    <property type="protein sequence ID" value="THV06317.1"/>
    <property type="molecule type" value="Genomic_DNA"/>
</dbReference>
<accession>A0A4S8MT34</accession>
<name>A0A4S8MT34_DENBC</name>
<dbReference type="AlphaFoldDB" id="A0A4S8MT34"/>
<protein>
    <submittedName>
        <fullName evidence="2">Uncharacterized protein</fullName>
    </submittedName>
</protein>
<dbReference type="PANTHER" id="PTHR31912:SF34">
    <property type="entry name" value="NOTOCHORD-RELATED PROTEIN"/>
    <property type="match status" value="1"/>
</dbReference>
<gene>
    <name evidence="2" type="ORF">K435DRAFT_645468</name>
</gene>
<evidence type="ECO:0000256" key="1">
    <source>
        <dbReference type="SAM" id="MobiDB-lite"/>
    </source>
</evidence>
<feature type="compositionally biased region" description="Basic and acidic residues" evidence="1">
    <location>
        <begin position="920"/>
        <end position="952"/>
    </location>
</feature>
<dbReference type="OrthoDB" id="2506088at2759"/>
<feature type="region of interest" description="Disordered" evidence="1">
    <location>
        <begin position="920"/>
        <end position="980"/>
    </location>
</feature>
<sequence>MDYSPYPNRLIMLLDIMDNLPRLWLSTAHFKLILWLLKQIGVQQVPSYDSFRKTQKELGAICGSEPLECTSSLGNHFYVNDPQEAIKRQFANPEVAPHINFYPEETDGPISEVWQAERWREFDPSQLTPMYSMNGKQFYVNEVAMLQDNRLVIPLLWVKRHGVLCANCHTVDIAQDGKWTQNTTIESIQASNFDANYLDIIELMSDKTIPWKDPTSVPEMPNPQRNLVGKDEDLYVVMIPVWANDVSGNKSKQYNKHINLYMENSNLPSRLLQQEYFVNFLSTSPHATSPEQLSEIRKIVNDTEKNPIRCFNADTKRYCGVVLRVPSLPADNPQQSEEASHIGGQGNKFCRRCKVGGSHQEKESESGYEALFSAGVLRSAAETKESLNKQLKVAMTGIASRVEELQTQTGTKDKVTEHWIGILLTCARELLDADPGKSKDTLVNELTEWLDAQPGDKMNPLLDIAGLDPTQDTPVEILHTILLGIMKYVWFMFHSKLSDEQQKLFVTRLQSTDTDGLTIPPLRASYMMQYRNGLIGKHFKSLMQTMVFHVHDLTTPAEFQVVKTVGELGAMLWVPEIDNMDQYLTDLEVRIGNVLDAFAAVDPNKITCKIKLHLLSHLISDCRRYGPAIHNSTETFECFNAIFRMCSILSNHQAPSRDIARKFTSMDRLKHILSGGYWLHKGRWIQASHQVRHILKTDVVIQQHLGWVPPQKIELGTCSIDWKRTKASSVHTGNAKSILWNNNKSVIAQSGDVCAEGSWVAVQREGGQFGIGRLVELLSPETDIEGDPDYVLTVELFELGENRHPEFDMPVLYRATSSTSSVTTVTPGDVLFRLSVQHDCRFGQCRASGTRTIRQERKEINQRVPIIEHVDDNNFIINMHALHNSTLIRKLLPRILTEPVPLHQDRSEFHASIVAEYQKAQEQKRKTTEEKRRATREKNKQAKAVREAEMAKDNPSSEVRTHGRGAKKRRIDDVNLNVDN</sequence>
<proteinExistence type="predicted"/>
<reference evidence="2 3" key="1">
    <citation type="journal article" date="2019" name="Nat. Ecol. Evol.">
        <title>Megaphylogeny resolves global patterns of mushroom evolution.</title>
        <authorList>
            <person name="Varga T."/>
            <person name="Krizsan K."/>
            <person name="Foldi C."/>
            <person name="Dima B."/>
            <person name="Sanchez-Garcia M."/>
            <person name="Sanchez-Ramirez S."/>
            <person name="Szollosi G.J."/>
            <person name="Szarkandi J.G."/>
            <person name="Papp V."/>
            <person name="Albert L."/>
            <person name="Andreopoulos W."/>
            <person name="Angelini C."/>
            <person name="Antonin V."/>
            <person name="Barry K.W."/>
            <person name="Bougher N.L."/>
            <person name="Buchanan P."/>
            <person name="Buyck B."/>
            <person name="Bense V."/>
            <person name="Catcheside P."/>
            <person name="Chovatia M."/>
            <person name="Cooper J."/>
            <person name="Damon W."/>
            <person name="Desjardin D."/>
            <person name="Finy P."/>
            <person name="Geml J."/>
            <person name="Haridas S."/>
            <person name="Hughes K."/>
            <person name="Justo A."/>
            <person name="Karasinski D."/>
            <person name="Kautmanova I."/>
            <person name="Kiss B."/>
            <person name="Kocsube S."/>
            <person name="Kotiranta H."/>
            <person name="LaButti K.M."/>
            <person name="Lechner B.E."/>
            <person name="Liimatainen K."/>
            <person name="Lipzen A."/>
            <person name="Lukacs Z."/>
            <person name="Mihaltcheva S."/>
            <person name="Morgado L.N."/>
            <person name="Niskanen T."/>
            <person name="Noordeloos M.E."/>
            <person name="Ohm R.A."/>
            <person name="Ortiz-Santana B."/>
            <person name="Ovrebo C."/>
            <person name="Racz N."/>
            <person name="Riley R."/>
            <person name="Savchenko A."/>
            <person name="Shiryaev A."/>
            <person name="Soop K."/>
            <person name="Spirin V."/>
            <person name="Szebenyi C."/>
            <person name="Tomsovsky M."/>
            <person name="Tulloss R.E."/>
            <person name="Uehling J."/>
            <person name="Grigoriev I.V."/>
            <person name="Vagvolgyi C."/>
            <person name="Papp T."/>
            <person name="Martin F.M."/>
            <person name="Miettinen O."/>
            <person name="Hibbett D.S."/>
            <person name="Nagy L.G."/>
        </authorList>
    </citation>
    <scope>NUCLEOTIDE SEQUENCE [LARGE SCALE GENOMIC DNA]</scope>
    <source>
        <strain evidence="2 3">CBS 962.96</strain>
    </source>
</reference>
<evidence type="ECO:0000313" key="2">
    <source>
        <dbReference type="EMBL" id="THV06317.1"/>
    </source>
</evidence>
<dbReference type="PANTHER" id="PTHR31912">
    <property type="entry name" value="IP13529P"/>
    <property type="match status" value="1"/>
</dbReference>
<keyword evidence="3" id="KW-1185">Reference proteome</keyword>
<organism evidence="2 3">
    <name type="scientific">Dendrothele bispora (strain CBS 962.96)</name>
    <dbReference type="NCBI Taxonomy" id="1314807"/>
    <lineage>
        <taxon>Eukaryota</taxon>
        <taxon>Fungi</taxon>
        <taxon>Dikarya</taxon>
        <taxon>Basidiomycota</taxon>
        <taxon>Agaricomycotina</taxon>
        <taxon>Agaricomycetes</taxon>
        <taxon>Agaricomycetidae</taxon>
        <taxon>Agaricales</taxon>
        <taxon>Agaricales incertae sedis</taxon>
        <taxon>Dendrothele</taxon>
    </lineage>
</organism>
<evidence type="ECO:0000313" key="3">
    <source>
        <dbReference type="Proteomes" id="UP000297245"/>
    </source>
</evidence>